<dbReference type="GO" id="GO:0004497">
    <property type="term" value="F:monooxygenase activity"/>
    <property type="evidence" value="ECO:0007669"/>
    <property type="project" value="UniProtKB-KW"/>
</dbReference>
<keyword evidence="4" id="KW-1185">Reference proteome</keyword>
<dbReference type="InterPro" id="IPR011008">
    <property type="entry name" value="Dimeric_a/b-barrel"/>
</dbReference>
<evidence type="ECO:0000256" key="1">
    <source>
        <dbReference type="SAM" id="SignalP"/>
    </source>
</evidence>
<dbReference type="EMBL" id="JAGETZ010000015">
    <property type="protein sequence ID" value="MBO2012198.1"/>
    <property type="molecule type" value="Genomic_DNA"/>
</dbReference>
<reference evidence="3 4" key="1">
    <citation type="submission" date="2021-03" db="EMBL/GenBank/DDBJ databases">
        <authorList>
            <person name="Kim M.K."/>
        </authorList>
    </citation>
    <scope>NUCLEOTIDE SEQUENCE [LARGE SCALE GENOMIC DNA]</scope>
    <source>
        <strain evidence="3 4">BT442</strain>
    </source>
</reference>
<evidence type="ECO:0000313" key="3">
    <source>
        <dbReference type="EMBL" id="MBO2012198.1"/>
    </source>
</evidence>
<dbReference type="PANTHER" id="PTHR33336">
    <property type="entry name" value="QUINOL MONOOXYGENASE YGIN-RELATED"/>
    <property type="match status" value="1"/>
</dbReference>
<evidence type="ECO:0000313" key="4">
    <source>
        <dbReference type="Proteomes" id="UP000664369"/>
    </source>
</evidence>
<keyword evidence="3" id="KW-0560">Oxidoreductase</keyword>
<dbReference type="Gene3D" id="3.30.70.100">
    <property type="match status" value="1"/>
</dbReference>
<dbReference type="SUPFAM" id="SSF54909">
    <property type="entry name" value="Dimeric alpha+beta barrel"/>
    <property type="match status" value="1"/>
</dbReference>
<gene>
    <name evidence="3" type="ORF">J4E00_24240</name>
</gene>
<dbReference type="InterPro" id="IPR050744">
    <property type="entry name" value="AI-2_Isomerase_LsrG"/>
</dbReference>
<feature type="domain" description="ABM" evidence="2">
    <location>
        <begin position="34"/>
        <end position="124"/>
    </location>
</feature>
<organism evidence="3 4">
    <name type="scientific">Hymenobacter negativus</name>
    <dbReference type="NCBI Taxonomy" id="2795026"/>
    <lineage>
        <taxon>Bacteria</taxon>
        <taxon>Pseudomonadati</taxon>
        <taxon>Bacteroidota</taxon>
        <taxon>Cytophagia</taxon>
        <taxon>Cytophagales</taxon>
        <taxon>Hymenobacteraceae</taxon>
        <taxon>Hymenobacter</taxon>
    </lineage>
</organism>
<dbReference type="Proteomes" id="UP000664369">
    <property type="component" value="Unassembled WGS sequence"/>
</dbReference>
<accession>A0ABS3QME9</accession>
<name>A0ABS3QME9_9BACT</name>
<feature type="signal peptide" evidence="1">
    <location>
        <begin position="1"/>
        <end position="28"/>
    </location>
</feature>
<feature type="chain" id="PRO_5045048836" evidence="1">
    <location>
        <begin position="29"/>
        <end position="134"/>
    </location>
</feature>
<dbReference type="InterPro" id="IPR007138">
    <property type="entry name" value="ABM_dom"/>
</dbReference>
<protein>
    <submittedName>
        <fullName evidence="3">Antibiotic biosynthesis monooxygenase</fullName>
    </submittedName>
</protein>
<proteinExistence type="predicted"/>
<keyword evidence="1" id="KW-0732">Signal</keyword>
<dbReference type="Pfam" id="PF03992">
    <property type="entry name" value="ABM"/>
    <property type="match status" value="1"/>
</dbReference>
<dbReference type="PROSITE" id="PS51725">
    <property type="entry name" value="ABM"/>
    <property type="match status" value="1"/>
</dbReference>
<sequence>MKRNVFRQGAALLYAALLTLMASGGAAAQVSPQVVHLAKLEIYPEQLENYKAALKEHTETALRVEPGVLTLYPMADAKQPTHITVLEIYASQAAYQAHLKSPHFLKYKTSTLKMVKSLELIDTVPLVPAMPVKQ</sequence>
<evidence type="ECO:0000259" key="2">
    <source>
        <dbReference type="PROSITE" id="PS51725"/>
    </source>
</evidence>
<comment type="caution">
    <text evidence="3">The sequence shown here is derived from an EMBL/GenBank/DDBJ whole genome shotgun (WGS) entry which is preliminary data.</text>
</comment>
<dbReference type="RefSeq" id="WP_208177964.1">
    <property type="nucleotide sequence ID" value="NZ_JAGETZ010000015.1"/>
</dbReference>
<keyword evidence="3" id="KW-0503">Monooxygenase</keyword>
<dbReference type="PANTHER" id="PTHR33336:SF3">
    <property type="entry name" value="ABM DOMAIN-CONTAINING PROTEIN"/>
    <property type="match status" value="1"/>
</dbReference>